<dbReference type="AlphaFoldDB" id="A0AAV4X3R0"/>
<gene>
    <name evidence="1" type="ORF">CEXT_110971</name>
</gene>
<dbReference type="EMBL" id="BPLR01017262">
    <property type="protein sequence ID" value="GIY89787.1"/>
    <property type="molecule type" value="Genomic_DNA"/>
</dbReference>
<accession>A0AAV4X3R0</accession>
<keyword evidence="2" id="KW-1185">Reference proteome</keyword>
<evidence type="ECO:0000313" key="2">
    <source>
        <dbReference type="Proteomes" id="UP001054945"/>
    </source>
</evidence>
<comment type="caution">
    <text evidence="1">The sequence shown here is derived from an EMBL/GenBank/DDBJ whole genome shotgun (WGS) entry which is preliminary data.</text>
</comment>
<protein>
    <submittedName>
        <fullName evidence="1">Uncharacterized protein</fullName>
    </submittedName>
</protein>
<dbReference type="Proteomes" id="UP001054945">
    <property type="component" value="Unassembled WGS sequence"/>
</dbReference>
<organism evidence="1 2">
    <name type="scientific">Caerostris extrusa</name>
    <name type="common">Bark spider</name>
    <name type="synonym">Caerostris bankana</name>
    <dbReference type="NCBI Taxonomy" id="172846"/>
    <lineage>
        <taxon>Eukaryota</taxon>
        <taxon>Metazoa</taxon>
        <taxon>Ecdysozoa</taxon>
        <taxon>Arthropoda</taxon>
        <taxon>Chelicerata</taxon>
        <taxon>Arachnida</taxon>
        <taxon>Araneae</taxon>
        <taxon>Araneomorphae</taxon>
        <taxon>Entelegynae</taxon>
        <taxon>Araneoidea</taxon>
        <taxon>Araneidae</taxon>
        <taxon>Caerostris</taxon>
    </lineage>
</organism>
<reference evidence="1 2" key="1">
    <citation type="submission" date="2021-06" db="EMBL/GenBank/DDBJ databases">
        <title>Caerostris extrusa draft genome.</title>
        <authorList>
            <person name="Kono N."/>
            <person name="Arakawa K."/>
        </authorList>
    </citation>
    <scope>NUCLEOTIDE SEQUENCE [LARGE SCALE GENOMIC DNA]</scope>
</reference>
<name>A0AAV4X3R0_CAEEX</name>
<sequence>MGIGAETDTPPFLQSGISRSNGAPFLGCLSTPTCTHYRLITGGDIYTLEIGEWDFREKKKNGRRESFLESSLSLGDGRGCFRAERVGTKFEYICGGFWSHFAASSFLFHFE</sequence>
<proteinExistence type="predicted"/>
<evidence type="ECO:0000313" key="1">
    <source>
        <dbReference type="EMBL" id="GIY89787.1"/>
    </source>
</evidence>